<reference evidence="2" key="1">
    <citation type="journal article" date="2023" name="G3 (Bethesda)">
        <title>Genome assembly and association tests identify interacting loci associated with vigor, precocity, and sex in interspecific pistachio rootstocks.</title>
        <authorList>
            <person name="Palmer W."/>
            <person name="Jacygrad E."/>
            <person name="Sagayaradj S."/>
            <person name="Cavanaugh K."/>
            <person name="Han R."/>
            <person name="Bertier L."/>
            <person name="Beede B."/>
            <person name="Kafkas S."/>
            <person name="Golino D."/>
            <person name="Preece J."/>
            <person name="Michelmore R."/>
        </authorList>
    </citation>
    <scope>NUCLEOTIDE SEQUENCE [LARGE SCALE GENOMIC DNA]</scope>
</reference>
<accession>A0ACC0YWR0</accession>
<organism evidence="1 2">
    <name type="scientific">Pistacia integerrima</name>
    <dbReference type="NCBI Taxonomy" id="434235"/>
    <lineage>
        <taxon>Eukaryota</taxon>
        <taxon>Viridiplantae</taxon>
        <taxon>Streptophyta</taxon>
        <taxon>Embryophyta</taxon>
        <taxon>Tracheophyta</taxon>
        <taxon>Spermatophyta</taxon>
        <taxon>Magnoliopsida</taxon>
        <taxon>eudicotyledons</taxon>
        <taxon>Gunneridae</taxon>
        <taxon>Pentapetalae</taxon>
        <taxon>rosids</taxon>
        <taxon>malvids</taxon>
        <taxon>Sapindales</taxon>
        <taxon>Anacardiaceae</taxon>
        <taxon>Pistacia</taxon>
    </lineage>
</organism>
<proteinExistence type="predicted"/>
<gene>
    <name evidence="1" type="ORF">Pint_17763</name>
</gene>
<dbReference type="EMBL" id="CM047739">
    <property type="protein sequence ID" value="KAJ0043179.1"/>
    <property type="molecule type" value="Genomic_DNA"/>
</dbReference>
<dbReference type="Proteomes" id="UP001163603">
    <property type="component" value="Chromosome 4"/>
</dbReference>
<protein>
    <submittedName>
        <fullName evidence="1">Uncharacterized protein</fullName>
    </submittedName>
</protein>
<evidence type="ECO:0000313" key="2">
    <source>
        <dbReference type="Proteomes" id="UP001163603"/>
    </source>
</evidence>
<evidence type="ECO:0000313" key="1">
    <source>
        <dbReference type="EMBL" id="KAJ0043179.1"/>
    </source>
</evidence>
<keyword evidence="2" id="KW-1185">Reference proteome</keyword>
<sequence length="537" mass="59887">MISVVACLTEQYRTVGGLVTELENIGCVTKAQTFMLLLRMYWRGGMHEQVGHVDLGIKVLKKTQAPNFLSVNIALCNLCKYNDIAKVQDVIRIMLRKGFYPNVQTFEMVLNCFCKKGMMVQVYHVLGLILTLGISLSVNVWSALIDGFCRLGRLDMAGYLLEKMVETGCSPNVVTYTSLIKGYMESKMVINAFGILNTMESKGHAPDLVFYNVLIDCLSKIGKFDDALDVFHGLLKQKLVPDSYTFSSLLSTICLSRRFSLLPKLVSGLTVEADLVVCNALLRYFCEAGFPTHALELYNDMVDRGLRPDKYSFVGLLCGLCGARRIDEAVSVYQGIVLNHTALDAHVHAVIIDKLIKAGKCHRAIRLFRKAIVENYPLDVVSYAVAICGLLKGGRIGEASTLYSQMKEIGLSPNAHIYNVMLSSFCRERDIKMVKELLQEIIEARIELNYRTFMRVTSFIFQFHPSSSALNQLIEIWNIGLIPDEAMCVPLSDGVELHVKNVDSNHSLLQSCSEDNQFLNSSSSDDLSDVSASMVEL</sequence>
<comment type="caution">
    <text evidence="1">The sequence shown here is derived from an EMBL/GenBank/DDBJ whole genome shotgun (WGS) entry which is preliminary data.</text>
</comment>
<name>A0ACC0YWR0_9ROSI</name>